<evidence type="ECO:0000256" key="1">
    <source>
        <dbReference type="SAM" id="MobiDB-lite"/>
    </source>
</evidence>
<protein>
    <submittedName>
        <fullName evidence="2">Uncharacterized protein</fullName>
    </submittedName>
</protein>
<dbReference type="AlphaFoldDB" id="A0ABD3LZZ9"/>
<feature type="region of interest" description="Disordered" evidence="1">
    <location>
        <begin position="1"/>
        <end position="42"/>
    </location>
</feature>
<dbReference type="PANTHER" id="PTHR33264">
    <property type="entry name" value="EXPRESSED PROTEIN"/>
    <property type="match status" value="1"/>
</dbReference>
<sequence>MTRQKTKNPSPTTSHQVVLRSAPADRRERLLGTPPPTPSGARRARLAEVAGGSAAECAAIWCCCPCAIADFVLLAVYRVPAGLCRRALRKRRRRRLTRQVAFASKRGARSGKKRASGHDGADDDDDDDDDDDGEDAPPSVITLEELLERRGGTAEEMEEEMWRRFGNMGFWRSPSRGLVEVEEEEEREGICNTMQNSKRF</sequence>
<evidence type="ECO:0000313" key="2">
    <source>
        <dbReference type="EMBL" id="KAL3755512.1"/>
    </source>
</evidence>
<dbReference type="Proteomes" id="UP001634007">
    <property type="component" value="Unassembled WGS sequence"/>
</dbReference>
<reference evidence="2 3" key="1">
    <citation type="submission" date="2024-11" db="EMBL/GenBank/DDBJ databases">
        <title>Chromosome-level genome assembly of Eucalyptus globulus Labill. provides insights into its genome evolution.</title>
        <authorList>
            <person name="Li X."/>
        </authorList>
    </citation>
    <scope>NUCLEOTIDE SEQUENCE [LARGE SCALE GENOMIC DNA]</scope>
    <source>
        <strain evidence="2">CL2024</strain>
        <tissue evidence="2">Fresh tender leaves</tissue>
    </source>
</reference>
<feature type="compositionally biased region" description="Basic residues" evidence="1">
    <location>
        <begin position="106"/>
        <end position="115"/>
    </location>
</feature>
<organism evidence="2 3">
    <name type="scientific">Eucalyptus globulus</name>
    <name type="common">Tasmanian blue gum</name>
    <dbReference type="NCBI Taxonomy" id="34317"/>
    <lineage>
        <taxon>Eukaryota</taxon>
        <taxon>Viridiplantae</taxon>
        <taxon>Streptophyta</taxon>
        <taxon>Embryophyta</taxon>
        <taxon>Tracheophyta</taxon>
        <taxon>Spermatophyta</taxon>
        <taxon>Magnoliopsida</taxon>
        <taxon>eudicotyledons</taxon>
        <taxon>Gunneridae</taxon>
        <taxon>Pentapetalae</taxon>
        <taxon>rosids</taxon>
        <taxon>malvids</taxon>
        <taxon>Myrtales</taxon>
        <taxon>Myrtaceae</taxon>
        <taxon>Myrtoideae</taxon>
        <taxon>Eucalypteae</taxon>
        <taxon>Eucalyptus</taxon>
    </lineage>
</organism>
<gene>
    <name evidence="2" type="ORF">ACJRO7_002548</name>
</gene>
<evidence type="ECO:0000313" key="3">
    <source>
        <dbReference type="Proteomes" id="UP001634007"/>
    </source>
</evidence>
<feature type="compositionally biased region" description="Polar residues" evidence="1">
    <location>
        <begin position="7"/>
        <end position="16"/>
    </location>
</feature>
<dbReference type="PANTHER" id="PTHR33264:SF8">
    <property type="entry name" value="EXPRESSED PROTEIN"/>
    <property type="match status" value="1"/>
</dbReference>
<feature type="region of interest" description="Disordered" evidence="1">
    <location>
        <begin position="99"/>
        <end position="140"/>
    </location>
</feature>
<comment type="caution">
    <text evidence="2">The sequence shown here is derived from an EMBL/GenBank/DDBJ whole genome shotgun (WGS) entry which is preliminary data.</text>
</comment>
<accession>A0ABD3LZZ9</accession>
<dbReference type="EMBL" id="JBJKBG010000001">
    <property type="protein sequence ID" value="KAL3755512.1"/>
    <property type="molecule type" value="Genomic_DNA"/>
</dbReference>
<feature type="compositionally biased region" description="Acidic residues" evidence="1">
    <location>
        <begin position="121"/>
        <end position="135"/>
    </location>
</feature>
<keyword evidence="3" id="KW-1185">Reference proteome</keyword>
<name>A0ABD3LZZ9_EUCGL</name>
<proteinExistence type="predicted"/>